<accession>A0ABS9TBN5</accession>
<evidence type="ECO:0000313" key="2">
    <source>
        <dbReference type="EMBL" id="MCH6165933.1"/>
    </source>
</evidence>
<dbReference type="EMBL" id="JAKXMK010000007">
    <property type="protein sequence ID" value="MCH6165933.1"/>
    <property type="molecule type" value="Genomic_DNA"/>
</dbReference>
<dbReference type="Gene3D" id="1.10.10.10">
    <property type="entry name" value="Winged helix-like DNA-binding domain superfamily/Winged helix DNA-binding domain"/>
    <property type="match status" value="1"/>
</dbReference>
<dbReference type="SMART" id="SM00347">
    <property type="entry name" value="HTH_MARR"/>
    <property type="match status" value="1"/>
</dbReference>
<dbReference type="InterPro" id="IPR036390">
    <property type="entry name" value="WH_DNA-bd_sf"/>
</dbReference>
<dbReference type="PROSITE" id="PS50995">
    <property type="entry name" value="HTH_MARR_2"/>
    <property type="match status" value="1"/>
</dbReference>
<dbReference type="InterPro" id="IPR000835">
    <property type="entry name" value="HTH_MarR-typ"/>
</dbReference>
<evidence type="ECO:0000313" key="3">
    <source>
        <dbReference type="Proteomes" id="UP001299970"/>
    </source>
</evidence>
<dbReference type="InterPro" id="IPR039422">
    <property type="entry name" value="MarR/SlyA-like"/>
</dbReference>
<sequence>MDNPADRRTPTRLRSKPTWLITHLATHAGRLLGEAFDAGEWRRYHYALLAALEEFGPASQAELGRRCRIDRSYVVEAVTELAEQKLVVRAHDPADRRRNIITITDAGIDRLHRLGATLDGVQDALLAPLSQHERAQLTDLLSRVLDHHLTSRRDGASSGPGPTAG</sequence>
<reference evidence="2 3" key="1">
    <citation type="submission" date="2022-03" db="EMBL/GenBank/DDBJ databases">
        <title>Pseudonocardia alaer sp. nov., a novel actinomycete isolated from reed forest soil.</title>
        <authorList>
            <person name="Wang L."/>
        </authorList>
    </citation>
    <scope>NUCLEOTIDE SEQUENCE [LARGE SCALE GENOMIC DNA]</scope>
    <source>
        <strain evidence="2 3">Y-16303</strain>
    </source>
</reference>
<dbReference type="InterPro" id="IPR036388">
    <property type="entry name" value="WH-like_DNA-bd_sf"/>
</dbReference>
<proteinExistence type="predicted"/>
<protein>
    <submittedName>
        <fullName evidence="2">MarR family winged helix-turn-helix transcriptional regulator</fullName>
    </submittedName>
</protein>
<gene>
    <name evidence="2" type="ORF">MMF94_09585</name>
</gene>
<dbReference type="SUPFAM" id="SSF46785">
    <property type="entry name" value="Winged helix' DNA-binding domain"/>
    <property type="match status" value="1"/>
</dbReference>
<dbReference type="Pfam" id="PF12802">
    <property type="entry name" value="MarR_2"/>
    <property type="match status" value="1"/>
</dbReference>
<dbReference type="PANTHER" id="PTHR33164">
    <property type="entry name" value="TRANSCRIPTIONAL REGULATOR, MARR FAMILY"/>
    <property type="match status" value="1"/>
</dbReference>
<name>A0ABS9TBN5_9PSEU</name>
<comment type="caution">
    <text evidence="2">The sequence shown here is derived from an EMBL/GenBank/DDBJ whole genome shotgun (WGS) entry which is preliminary data.</text>
</comment>
<evidence type="ECO:0000259" key="1">
    <source>
        <dbReference type="PROSITE" id="PS50995"/>
    </source>
</evidence>
<dbReference type="Proteomes" id="UP001299970">
    <property type="component" value="Unassembled WGS sequence"/>
</dbReference>
<feature type="domain" description="HTH marR-type" evidence="1">
    <location>
        <begin position="14"/>
        <end position="146"/>
    </location>
</feature>
<dbReference type="RefSeq" id="WP_241035953.1">
    <property type="nucleotide sequence ID" value="NZ_BAAAJF010000078.1"/>
</dbReference>
<dbReference type="PANTHER" id="PTHR33164:SF95">
    <property type="entry name" value="TRANSCRIPTIONAL REGULATOR"/>
    <property type="match status" value="1"/>
</dbReference>
<organism evidence="2 3">
    <name type="scientific">Pseudonocardia alaniniphila</name>
    <dbReference type="NCBI Taxonomy" id="75291"/>
    <lineage>
        <taxon>Bacteria</taxon>
        <taxon>Bacillati</taxon>
        <taxon>Actinomycetota</taxon>
        <taxon>Actinomycetes</taxon>
        <taxon>Pseudonocardiales</taxon>
        <taxon>Pseudonocardiaceae</taxon>
        <taxon>Pseudonocardia</taxon>
    </lineage>
</organism>
<keyword evidence="3" id="KW-1185">Reference proteome</keyword>